<name>A0ABQ9DZ95_TEGGR</name>
<dbReference type="EMBL" id="JARBDR010000922">
    <property type="protein sequence ID" value="KAJ8298548.1"/>
    <property type="molecule type" value="Genomic_DNA"/>
</dbReference>
<evidence type="ECO:0000313" key="2">
    <source>
        <dbReference type="Proteomes" id="UP001217089"/>
    </source>
</evidence>
<comment type="caution">
    <text evidence="1">The sequence shown here is derived from an EMBL/GenBank/DDBJ whole genome shotgun (WGS) entry which is preliminary data.</text>
</comment>
<reference evidence="1 2" key="1">
    <citation type="submission" date="2022-12" db="EMBL/GenBank/DDBJ databases">
        <title>Chromosome-level genome of Tegillarca granosa.</title>
        <authorList>
            <person name="Kim J."/>
        </authorList>
    </citation>
    <scope>NUCLEOTIDE SEQUENCE [LARGE SCALE GENOMIC DNA]</scope>
    <source>
        <strain evidence="1">Teg-2019</strain>
        <tissue evidence="1">Adductor muscle</tissue>
    </source>
</reference>
<dbReference type="InterPro" id="IPR012340">
    <property type="entry name" value="NA-bd_OB-fold"/>
</dbReference>
<accession>A0ABQ9DZ95</accession>
<protein>
    <submittedName>
        <fullName evidence="1">Uncharacterized protein</fullName>
    </submittedName>
</protein>
<organism evidence="1 2">
    <name type="scientific">Tegillarca granosa</name>
    <name type="common">Malaysian cockle</name>
    <name type="synonym">Anadara granosa</name>
    <dbReference type="NCBI Taxonomy" id="220873"/>
    <lineage>
        <taxon>Eukaryota</taxon>
        <taxon>Metazoa</taxon>
        <taxon>Spiralia</taxon>
        <taxon>Lophotrochozoa</taxon>
        <taxon>Mollusca</taxon>
        <taxon>Bivalvia</taxon>
        <taxon>Autobranchia</taxon>
        <taxon>Pteriomorphia</taxon>
        <taxon>Arcoida</taxon>
        <taxon>Arcoidea</taxon>
        <taxon>Arcidae</taxon>
        <taxon>Tegillarca</taxon>
    </lineage>
</organism>
<dbReference type="Gene3D" id="2.40.50.140">
    <property type="entry name" value="Nucleic acid-binding proteins"/>
    <property type="match status" value="1"/>
</dbReference>
<proteinExistence type="predicted"/>
<gene>
    <name evidence="1" type="ORF">KUTeg_023891</name>
</gene>
<dbReference type="SUPFAM" id="SSF50249">
    <property type="entry name" value="Nucleic acid-binding proteins"/>
    <property type="match status" value="1"/>
</dbReference>
<sequence>MAHLSPVSCNCLTWGGMKENAGMNSELCILFKKYNLRNRKIYHRKCWCKYQHVPLRTITIKEGKDTCKVSLWRDNAAKQISTGVNVLITNVIVNSNQNEVSLSSTLLTTIENYKIDDCLDEAIEHKSLTKGAEETHNKTLKIIAFEEIKENLNKITIWSDDDEEFEIEKKIFQTA</sequence>
<evidence type="ECO:0000313" key="1">
    <source>
        <dbReference type="EMBL" id="KAJ8298548.1"/>
    </source>
</evidence>
<keyword evidence="2" id="KW-1185">Reference proteome</keyword>
<dbReference type="Proteomes" id="UP001217089">
    <property type="component" value="Unassembled WGS sequence"/>
</dbReference>